<evidence type="ECO:0000256" key="9">
    <source>
        <dbReference type="SAM" id="Phobius"/>
    </source>
</evidence>
<dbReference type="InterPro" id="IPR036458">
    <property type="entry name" value="Na:dicarbo_symporter_sf"/>
</dbReference>
<dbReference type="FunFam" id="1.10.3860.10:FF:000001">
    <property type="entry name" value="C4-dicarboxylate transport protein"/>
    <property type="match status" value="1"/>
</dbReference>
<name>A0A4Y9T049_9BURK</name>
<feature type="transmembrane region" description="Helical" evidence="9">
    <location>
        <begin position="218"/>
        <end position="239"/>
    </location>
</feature>
<keyword evidence="3" id="KW-1003">Cell membrane</keyword>
<reference evidence="10 11" key="1">
    <citation type="submission" date="2019-03" db="EMBL/GenBank/DDBJ databases">
        <title>Draft genome of Massilia hortus sp. nov., a novel bacterial species of the Oxalobacteraceae family.</title>
        <authorList>
            <person name="Peta V."/>
            <person name="Raths R."/>
            <person name="Bucking H."/>
        </authorList>
    </citation>
    <scope>NUCLEOTIDE SEQUENCE [LARGE SCALE GENOMIC DNA]</scope>
    <source>
        <strain evidence="10 11">ONC3</strain>
    </source>
</reference>
<evidence type="ECO:0000256" key="3">
    <source>
        <dbReference type="ARBA" id="ARBA00022475"/>
    </source>
</evidence>
<feature type="transmembrane region" description="Helical" evidence="9">
    <location>
        <begin position="9"/>
        <end position="27"/>
    </location>
</feature>
<feature type="transmembrane region" description="Helical" evidence="9">
    <location>
        <begin position="150"/>
        <end position="168"/>
    </location>
</feature>
<evidence type="ECO:0000256" key="7">
    <source>
        <dbReference type="ARBA" id="ARBA00023136"/>
    </source>
</evidence>
<keyword evidence="5" id="KW-0769">Symport</keyword>
<dbReference type="PRINTS" id="PR00173">
    <property type="entry name" value="EDTRNSPORT"/>
</dbReference>
<feature type="transmembrane region" description="Helical" evidence="9">
    <location>
        <begin position="79"/>
        <end position="99"/>
    </location>
</feature>
<dbReference type="SUPFAM" id="SSF118215">
    <property type="entry name" value="Proton glutamate symport protein"/>
    <property type="match status" value="1"/>
</dbReference>
<evidence type="ECO:0000313" key="11">
    <source>
        <dbReference type="Proteomes" id="UP000297258"/>
    </source>
</evidence>
<dbReference type="GO" id="GO:0015138">
    <property type="term" value="F:fumarate transmembrane transporter activity"/>
    <property type="evidence" value="ECO:0007669"/>
    <property type="project" value="TreeGrafter"/>
</dbReference>
<keyword evidence="4 9" id="KW-0812">Transmembrane</keyword>
<evidence type="ECO:0000256" key="4">
    <source>
        <dbReference type="ARBA" id="ARBA00022692"/>
    </source>
</evidence>
<dbReference type="GO" id="GO:0005886">
    <property type="term" value="C:plasma membrane"/>
    <property type="evidence" value="ECO:0007669"/>
    <property type="project" value="UniProtKB-SubCell"/>
</dbReference>
<keyword evidence="6 9" id="KW-1133">Transmembrane helix</keyword>
<comment type="caution">
    <text evidence="10">The sequence shown here is derived from an EMBL/GenBank/DDBJ whole genome shotgun (WGS) entry which is preliminary data.</text>
</comment>
<dbReference type="OrthoDB" id="9766690at2"/>
<dbReference type="InterPro" id="IPR018107">
    <property type="entry name" value="Na-dicarboxylate_symporter_CS"/>
</dbReference>
<evidence type="ECO:0000256" key="6">
    <source>
        <dbReference type="ARBA" id="ARBA00022989"/>
    </source>
</evidence>
<comment type="subcellular location">
    <subcellularLocation>
        <location evidence="1">Cell membrane</location>
        <topology evidence="1">Multi-pass membrane protein</topology>
    </subcellularLocation>
</comment>
<dbReference type="Proteomes" id="UP000297258">
    <property type="component" value="Unassembled WGS sequence"/>
</dbReference>
<protein>
    <submittedName>
        <fullName evidence="10">C4-dicarboxylate transporter DctA</fullName>
    </submittedName>
</protein>
<sequence length="449" mass="47005">MRSSLFRSLYFQVVVALIAGVAVGHFYPNIATDLKPLGDGFINGIKMVITPVIFCTIVSGIAGMESLKKVGRVGGKAVLYFEVMTTLALVIGMIVANVVHPGSGINADIAALDKSAVAGIADKVHPQSTGQFIMSIIPSSVVEAFAKGNLLQVLLFSVMFGISLSVMGERGQKAREIVDEFGKALLGIVNIVMKFAPVGAFGAMAFTVGKFGLGTLQHLALLIACYYATTILFIGLVLGSMAKVAGVSMWKLVKYLKEEILIVLGTASTESVLPQLMEKLERLGVARSVVGMVVPTGYSFNLDGAAVYLTMTSLFIAQALNIHLSLLQQIGLLAILMLTSKGGAGVAGAALVALAATLGSTHILPVAGIALIIGVDRLMNEIRALTNLFGNSVAALVVARWEGELDLETAHAVLDGAYEDEPGFDLEGELEPVPGVLPVRAPVARQAVG</sequence>
<dbReference type="AlphaFoldDB" id="A0A4Y9T049"/>
<dbReference type="Gene3D" id="1.10.3860.10">
    <property type="entry name" value="Sodium:dicarboxylate symporter"/>
    <property type="match status" value="1"/>
</dbReference>
<feature type="transmembrane region" description="Helical" evidence="9">
    <location>
        <begin position="362"/>
        <end position="379"/>
    </location>
</feature>
<evidence type="ECO:0000256" key="8">
    <source>
        <dbReference type="ARBA" id="ARBA00053346"/>
    </source>
</evidence>
<dbReference type="Pfam" id="PF00375">
    <property type="entry name" value="SDF"/>
    <property type="match status" value="1"/>
</dbReference>
<evidence type="ECO:0000256" key="1">
    <source>
        <dbReference type="ARBA" id="ARBA00004651"/>
    </source>
</evidence>
<evidence type="ECO:0000256" key="5">
    <source>
        <dbReference type="ARBA" id="ARBA00022847"/>
    </source>
</evidence>
<gene>
    <name evidence="10" type="primary">dctA</name>
    <name evidence="10" type="ORF">E4O92_15310</name>
</gene>
<dbReference type="GO" id="GO:0070778">
    <property type="term" value="P:L-aspartate transmembrane transport"/>
    <property type="evidence" value="ECO:0007669"/>
    <property type="project" value="TreeGrafter"/>
</dbReference>
<keyword evidence="11" id="KW-1185">Reference proteome</keyword>
<evidence type="ECO:0000313" key="10">
    <source>
        <dbReference type="EMBL" id="TFW30867.1"/>
    </source>
</evidence>
<dbReference type="GO" id="GO:0015141">
    <property type="term" value="F:succinate transmembrane transporter activity"/>
    <property type="evidence" value="ECO:0007669"/>
    <property type="project" value="TreeGrafter"/>
</dbReference>
<feature type="transmembrane region" description="Helical" evidence="9">
    <location>
        <begin position="47"/>
        <end position="67"/>
    </location>
</feature>
<accession>A0A4Y9T049</accession>
<dbReference type="GO" id="GO:0015366">
    <property type="term" value="F:malate:proton symporter activity"/>
    <property type="evidence" value="ECO:0007669"/>
    <property type="project" value="TreeGrafter"/>
</dbReference>
<organism evidence="10 11">
    <name type="scientific">Massilia horti</name>
    <dbReference type="NCBI Taxonomy" id="2562153"/>
    <lineage>
        <taxon>Bacteria</taxon>
        <taxon>Pseudomonadati</taxon>
        <taxon>Pseudomonadota</taxon>
        <taxon>Betaproteobacteria</taxon>
        <taxon>Burkholderiales</taxon>
        <taxon>Oxalobacteraceae</taxon>
        <taxon>Telluria group</taxon>
        <taxon>Massilia</taxon>
    </lineage>
</organism>
<feature type="transmembrane region" description="Helical" evidence="9">
    <location>
        <begin position="184"/>
        <end position="206"/>
    </location>
</feature>
<dbReference type="RefSeq" id="WP_135190604.1">
    <property type="nucleotide sequence ID" value="NZ_SPUM01000105.1"/>
</dbReference>
<dbReference type="PANTHER" id="PTHR42865">
    <property type="entry name" value="PROTON/GLUTAMATE-ASPARTATE SYMPORTER"/>
    <property type="match status" value="1"/>
</dbReference>
<dbReference type="NCBIfam" id="NF002461">
    <property type="entry name" value="PRK01663.1"/>
    <property type="match status" value="1"/>
</dbReference>
<proteinExistence type="predicted"/>
<dbReference type="InterPro" id="IPR001991">
    <property type="entry name" value="Na-dicarboxylate_symporter"/>
</dbReference>
<dbReference type="PROSITE" id="PS00714">
    <property type="entry name" value="NA_DICARBOXYL_SYMP_2"/>
    <property type="match status" value="1"/>
</dbReference>
<comment type="function">
    <text evidence="8">Responsible for the transport of dicarboxylates such as succinate, fumarate, and malate from the periplasm across the membrane.</text>
</comment>
<dbReference type="EMBL" id="SPUM01000105">
    <property type="protein sequence ID" value="TFW30867.1"/>
    <property type="molecule type" value="Genomic_DNA"/>
</dbReference>
<keyword evidence="2" id="KW-0813">Transport</keyword>
<evidence type="ECO:0000256" key="2">
    <source>
        <dbReference type="ARBA" id="ARBA00022448"/>
    </source>
</evidence>
<keyword evidence="7 9" id="KW-0472">Membrane</keyword>
<dbReference type="PANTHER" id="PTHR42865:SF1">
    <property type="entry name" value="AEROBIC C4-DICARBOXYLATE TRANSPORT PROTEIN"/>
    <property type="match status" value="1"/>
</dbReference>